<proteinExistence type="inferred from homology"/>
<dbReference type="InterPro" id="IPR000504">
    <property type="entry name" value="RRM_dom"/>
</dbReference>
<dbReference type="Gene3D" id="2.130.10.10">
    <property type="entry name" value="YVTN repeat-like/Quinoprotein amine dehydrogenase"/>
    <property type="match status" value="1"/>
</dbReference>
<evidence type="ECO:0000256" key="8">
    <source>
        <dbReference type="PIRNR" id="PIRNR036424"/>
    </source>
</evidence>
<dbReference type="PANTHER" id="PTHR14068">
    <property type="entry name" value="EUKARYOTIC TRANSLATION INITIATION FACTOR 3 EIF3 -RELATED"/>
    <property type="match status" value="1"/>
</dbReference>
<feature type="region of interest" description="Disordered" evidence="9">
    <location>
        <begin position="635"/>
        <end position="654"/>
    </location>
</feature>
<dbReference type="InterPro" id="IPR013979">
    <property type="entry name" value="TIF_beta_prop-like"/>
</dbReference>
<evidence type="ECO:0000259" key="10">
    <source>
        <dbReference type="PROSITE" id="PS50102"/>
    </source>
</evidence>
<comment type="subunit">
    <text evidence="7 8">Component of the eukaryotic translation initiation factor 3 (eIF-3) complex.</text>
</comment>
<keyword evidence="11" id="KW-1185">Reference proteome</keyword>
<dbReference type="Proteomes" id="UP000887566">
    <property type="component" value="Unplaced"/>
</dbReference>
<keyword evidence="3 7" id="KW-0396">Initiation factor</keyword>
<name>A0A914UQS7_9BILA</name>
<dbReference type="PROSITE" id="PS50102">
    <property type="entry name" value="RRM"/>
    <property type="match status" value="1"/>
</dbReference>
<dbReference type="Pfam" id="PF08662">
    <property type="entry name" value="eIF2A"/>
    <property type="match status" value="1"/>
</dbReference>
<feature type="compositionally biased region" description="Basic and acidic residues" evidence="9">
    <location>
        <begin position="640"/>
        <end position="654"/>
    </location>
</feature>
<keyword evidence="4" id="KW-0853">WD repeat</keyword>
<accession>A0A914UQS7</accession>
<dbReference type="CDD" id="cd12278">
    <property type="entry name" value="RRM_eIF3B"/>
    <property type="match status" value="1"/>
</dbReference>
<dbReference type="Pfam" id="PF00076">
    <property type="entry name" value="RRM_1"/>
    <property type="match status" value="1"/>
</dbReference>
<evidence type="ECO:0000256" key="6">
    <source>
        <dbReference type="ARBA" id="ARBA00022917"/>
    </source>
</evidence>
<organism evidence="11 12">
    <name type="scientific">Plectus sambesii</name>
    <dbReference type="NCBI Taxonomy" id="2011161"/>
    <lineage>
        <taxon>Eukaryota</taxon>
        <taxon>Metazoa</taxon>
        <taxon>Ecdysozoa</taxon>
        <taxon>Nematoda</taxon>
        <taxon>Chromadorea</taxon>
        <taxon>Plectida</taxon>
        <taxon>Plectina</taxon>
        <taxon>Plectoidea</taxon>
        <taxon>Plectidae</taxon>
        <taxon>Plectus</taxon>
    </lineage>
</organism>
<dbReference type="WBParaSite" id="PSAMB.scaffold1185size34803.g11501.t1">
    <property type="protein sequence ID" value="PSAMB.scaffold1185size34803.g11501.t1"/>
    <property type="gene ID" value="PSAMB.scaffold1185size34803.g11501"/>
</dbReference>
<sequence>MHVAEIIENGVDHSAADASKEEEPSFSDPEDYVDDIDEDDLIGDVLRLKPSDDEYEHCCVIVEGIPEVDAERLPKLKAILGKIFKRFNDSFTDHYPLDEAGKTKGYCFVEFPNRSSAADSAQVLNGYQLDKNHKFSANLFSDLNKFKKPDDNWRPPEPKPFKDVGDLYWWLQNPKCMDQFVLHYDRGTAKESYPVVGIYWNVPGAEPMLCGDEAEKQSWTETIVEWSPKGTYLTTFHEKGIALWCGPRFEQFQRFLHEKVTLIDYSPNETYIVTYSQPESRWSDAETVRVWHVPTGVLRRSFSPGIVQQTGRSHLSAWPHFQWSQDEKYFACLKTGGGGVSIYESETFELVGNKHVIIENLKDFKFSPVGHNIAYFVEEEGESKPAVVAVLRYPWGAGNERAVRVFKMAEATLYWQKSGDRLAVRNDRYSKKKIEENGEIKYTGMTYHFEIFNLRAKDTPVESLQLSETFVSFGWEPFGDKFCVLTGSNLKGTPNIYRAGDKGIQLLAKIDPQQSTGLNTVLWAPAGGWLVLFGAKTASGSVFFIDANPAEPIKMNSGEHPGANEASWDLTGRYFATCSTMFGSKSSDLGYQIFNFQGREVVRKSVDRLAQFIWRPRPPVKLPEEKTREIRRNMKAQSQKFEEEDKREKGRASKEVIDKRRRLMAEFNNWRSKARARYDSQKQLRISLRGGVYTDEVDVRELEEETIEVPLSTEKIVVEKRRDDDDE</sequence>
<comment type="function">
    <text evidence="8">Component of the eukaryotic translation initiation factor 3 (eIF-3) complex, which is involved in protein synthesis and, together with other initiation factors, stimulates binding of mRNA and methionyl-tRNAi to the 40S ribosome.</text>
</comment>
<evidence type="ECO:0000256" key="7">
    <source>
        <dbReference type="HAMAP-Rule" id="MF_03001"/>
    </source>
</evidence>
<keyword evidence="6 7" id="KW-0648">Protein biosynthesis</keyword>
<dbReference type="GO" id="GO:0016282">
    <property type="term" value="C:eukaryotic 43S preinitiation complex"/>
    <property type="evidence" value="ECO:0007669"/>
    <property type="project" value="UniProtKB-UniRule"/>
</dbReference>
<dbReference type="GO" id="GO:0031369">
    <property type="term" value="F:translation initiation factor binding"/>
    <property type="evidence" value="ECO:0007669"/>
    <property type="project" value="InterPro"/>
</dbReference>
<evidence type="ECO:0000256" key="9">
    <source>
        <dbReference type="SAM" id="MobiDB-lite"/>
    </source>
</evidence>
<evidence type="ECO:0000256" key="1">
    <source>
        <dbReference type="ARBA" id="ARBA00004496"/>
    </source>
</evidence>
<dbReference type="InterPro" id="IPR011400">
    <property type="entry name" value="EIF3B"/>
</dbReference>
<dbReference type="PANTHER" id="PTHR14068:SF0">
    <property type="entry name" value="EUKARYOTIC TRANSLATION INITIATION FACTOR 3 SUBUNIT B"/>
    <property type="match status" value="1"/>
</dbReference>
<feature type="domain" description="RRM" evidence="10">
    <location>
        <begin position="58"/>
        <end position="142"/>
    </location>
</feature>
<keyword evidence="2 7" id="KW-0963">Cytoplasm</keyword>
<evidence type="ECO:0000313" key="11">
    <source>
        <dbReference type="Proteomes" id="UP000887566"/>
    </source>
</evidence>
<evidence type="ECO:0000256" key="3">
    <source>
        <dbReference type="ARBA" id="ARBA00022540"/>
    </source>
</evidence>
<comment type="similarity">
    <text evidence="7 8">Belongs to the eIF-3 subunit B family.</text>
</comment>
<dbReference type="GO" id="GO:0003723">
    <property type="term" value="F:RNA binding"/>
    <property type="evidence" value="ECO:0007669"/>
    <property type="project" value="UniProtKB-UniRule"/>
</dbReference>
<dbReference type="GO" id="GO:0003743">
    <property type="term" value="F:translation initiation factor activity"/>
    <property type="evidence" value="ECO:0007669"/>
    <property type="project" value="UniProtKB-UniRule"/>
</dbReference>
<dbReference type="AlphaFoldDB" id="A0A914UQS7"/>
<dbReference type="Gene3D" id="3.30.70.330">
    <property type="match status" value="1"/>
</dbReference>
<dbReference type="PIRSF" id="PIRSF036424">
    <property type="entry name" value="eIF3b"/>
    <property type="match status" value="1"/>
</dbReference>
<evidence type="ECO:0000256" key="2">
    <source>
        <dbReference type="ARBA" id="ARBA00022490"/>
    </source>
</evidence>
<feature type="compositionally biased region" description="Acidic residues" evidence="9">
    <location>
        <begin position="24"/>
        <end position="33"/>
    </location>
</feature>
<dbReference type="InterPro" id="IPR035979">
    <property type="entry name" value="RBD_domain_sf"/>
</dbReference>
<feature type="region of interest" description="Disordered" evidence="9">
    <location>
        <begin position="1"/>
        <end position="33"/>
    </location>
</feature>
<reference evidence="12" key="1">
    <citation type="submission" date="2022-11" db="UniProtKB">
        <authorList>
            <consortium name="WormBaseParasite"/>
        </authorList>
    </citation>
    <scope>IDENTIFICATION</scope>
</reference>
<comment type="subcellular location">
    <subcellularLocation>
        <location evidence="1 7 8">Cytoplasm</location>
    </subcellularLocation>
</comment>
<dbReference type="SUPFAM" id="SSF82171">
    <property type="entry name" value="DPP6 N-terminal domain-like"/>
    <property type="match status" value="1"/>
</dbReference>
<dbReference type="GO" id="GO:0005852">
    <property type="term" value="C:eukaryotic translation initiation factor 3 complex"/>
    <property type="evidence" value="ECO:0007669"/>
    <property type="project" value="UniProtKB-UniRule"/>
</dbReference>
<evidence type="ECO:0000256" key="5">
    <source>
        <dbReference type="ARBA" id="ARBA00022884"/>
    </source>
</evidence>
<feature type="compositionally biased region" description="Basic and acidic residues" evidence="9">
    <location>
        <begin position="10"/>
        <end position="23"/>
    </location>
</feature>
<keyword evidence="5 7" id="KW-0694">RNA-binding</keyword>
<dbReference type="GO" id="GO:0033290">
    <property type="term" value="C:eukaryotic 48S preinitiation complex"/>
    <property type="evidence" value="ECO:0007669"/>
    <property type="project" value="UniProtKB-UniRule"/>
</dbReference>
<dbReference type="SUPFAM" id="SSF54928">
    <property type="entry name" value="RNA-binding domain, RBD"/>
    <property type="match status" value="1"/>
</dbReference>
<protein>
    <recommendedName>
        <fullName evidence="7 8">Eukaryotic translation initiation factor 3 subunit B</fullName>
        <shortName evidence="7 8">eIF3b</shortName>
    </recommendedName>
    <alternativeName>
        <fullName evidence="7">Eukaryotic translation initiation factor 3 subunit 9</fullName>
    </alternativeName>
</protein>
<dbReference type="InterPro" id="IPR034363">
    <property type="entry name" value="eIF3B_RRM"/>
</dbReference>
<dbReference type="InterPro" id="IPR012677">
    <property type="entry name" value="Nucleotide-bd_a/b_plait_sf"/>
</dbReference>
<dbReference type="HAMAP" id="MF_03001">
    <property type="entry name" value="eIF3b"/>
    <property type="match status" value="1"/>
</dbReference>
<evidence type="ECO:0000256" key="4">
    <source>
        <dbReference type="ARBA" id="ARBA00022574"/>
    </source>
</evidence>
<dbReference type="InterPro" id="IPR015943">
    <property type="entry name" value="WD40/YVTN_repeat-like_dom_sf"/>
</dbReference>
<comment type="function">
    <text evidence="7">RNA-binding component of the eukaryotic translation initiation factor 3 (eIF-3) complex, which is involved in protein synthesis of a specialized repertoire of mRNAs and, together with other initiation factors, stimulates binding of mRNA and methionyl-tRNAi to the 40S ribosome. The eIF-3 complex specifically targets and initiates translation of a subset of mRNAs involved in cell proliferation.</text>
</comment>
<evidence type="ECO:0000313" key="12">
    <source>
        <dbReference type="WBParaSite" id="PSAMB.scaffold1185size34803.g11501.t1"/>
    </source>
</evidence>
<dbReference type="GO" id="GO:0001732">
    <property type="term" value="P:formation of cytoplasmic translation initiation complex"/>
    <property type="evidence" value="ECO:0007669"/>
    <property type="project" value="UniProtKB-UniRule"/>
</dbReference>